<dbReference type="GO" id="GO:0042765">
    <property type="term" value="C:GPI-anchor transamidase complex"/>
    <property type="evidence" value="ECO:0007669"/>
    <property type="project" value="InterPro"/>
</dbReference>
<evidence type="ECO:0000256" key="1">
    <source>
        <dbReference type="SAM" id="SignalP"/>
    </source>
</evidence>
<dbReference type="Pfam" id="PF04113">
    <property type="entry name" value="Gpi16"/>
    <property type="match status" value="2"/>
</dbReference>
<feature type="chain" id="PRO_5035437940" description="GPI transamidase component PIG-T" evidence="1">
    <location>
        <begin position="19"/>
        <end position="573"/>
    </location>
</feature>
<dbReference type="AlphaFoldDB" id="A0A8K0DHX2"/>
<organism evidence="2 3">
    <name type="scientific">Ignelater luminosus</name>
    <name type="common">Cucubano</name>
    <name type="synonym">Pyrophorus luminosus</name>
    <dbReference type="NCBI Taxonomy" id="2038154"/>
    <lineage>
        <taxon>Eukaryota</taxon>
        <taxon>Metazoa</taxon>
        <taxon>Ecdysozoa</taxon>
        <taxon>Arthropoda</taxon>
        <taxon>Hexapoda</taxon>
        <taxon>Insecta</taxon>
        <taxon>Pterygota</taxon>
        <taxon>Neoptera</taxon>
        <taxon>Endopterygota</taxon>
        <taxon>Coleoptera</taxon>
        <taxon>Polyphaga</taxon>
        <taxon>Elateriformia</taxon>
        <taxon>Elateroidea</taxon>
        <taxon>Elateridae</taxon>
        <taxon>Agrypninae</taxon>
        <taxon>Pyrophorini</taxon>
        <taxon>Ignelater</taxon>
    </lineage>
</organism>
<proteinExistence type="predicted"/>
<sequence>MKAILLLSIIGCINCVDSLSDTFTEELFLKPLYSKQIYAHLHFSTKWDTDYVIESFRHTHLFPRALGEIIERHNVQELHLSLTAGLWRYETWGYPIVDAAPGAELWAWFKPDTQDVDKNWKELASSLSGLICASLNFIDVPNSISPEYSFRPSGVVNQPFVNSSFLRYSALPREIVCIENLTPWKKLLPCESRKGLASLLNSLRIYNTRYHSVAIHLRPVCRDAECELTSLEVQQSVALVYDYGILGTRNWSIRQLFGQGLFGSCPLAKSSTVYVDITSNSSSPFLLIPDPDEYVTSKRGAYTSTFAKYDINGDIDHISATYIGKQNVLINSPPPLHANQYLTGYGQERGGIVIKLYNNHWESLDVVVLQSLPWYVPIYLHTLKIQSNGKQLKPLVLKYIPGKLRKRPYYLELVLRLPPQSTTSISVDFEHVFLKWTEYPPDASHGFYIGSTIISSMLNVARNFTALPQDGLTIADSFNASRSGYLVQVRTEVMVITLPTPDFSMPYNVICLACTVVALAFGPLHNITTKRLILKPQSDEKLLVRIKNKILRVIKGDTNSKSSDDSTAATSEK</sequence>
<reference evidence="2" key="1">
    <citation type="submission" date="2019-08" db="EMBL/GenBank/DDBJ databases">
        <title>The genome of the North American firefly Photinus pyralis.</title>
        <authorList>
            <consortium name="Photinus pyralis genome working group"/>
            <person name="Fallon T.R."/>
            <person name="Sander Lower S.E."/>
            <person name="Weng J.-K."/>
        </authorList>
    </citation>
    <scope>NUCLEOTIDE SEQUENCE</scope>
    <source>
        <strain evidence="2">TRF0915ILg1</strain>
        <tissue evidence="2">Whole body</tissue>
    </source>
</reference>
<dbReference type="OrthoDB" id="331263at2759"/>
<dbReference type="PANTHER" id="PTHR12959:SF11">
    <property type="entry name" value="GPI TRANSAMIDASE COMPONENT PIG-T"/>
    <property type="match status" value="1"/>
</dbReference>
<accession>A0A8K0DHX2</accession>
<keyword evidence="1" id="KW-0732">Signal</keyword>
<comment type="caution">
    <text evidence="2">The sequence shown here is derived from an EMBL/GenBank/DDBJ whole genome shotgun (WGS) entry which is preliminary data.</text>
</comment>
<feature type="signal peptide" evidence="1">
    <location>
        <begin position="1"/>
        <end position="18"/>
    </location>
</feature>
<dbReference type="EMBL" id="VTPC01000996">
    <property type="protein sequence ID" value="KAF2903558.1"/>
    <property type="molecule type" value="Genomic_DNA"/>
</dbReference>
<evidence type="ECO:0008006" key="4">
    <source>
        <dbReference type="Google" id="ProtNLM"/>
    </source>
</evidence>
<keyword evidence="3" id="KW-1185">Reference proteome</keyword>
<evidence type="ECO:0000313" key="3">
    <source>
        <dbReference type="Proteomes" id="UP000801492"/>
    </source>
</evidence>
<gene>
    <name evidence="2" type="ORF">ILUMI_02631</name>
</gene>
<protein>
    <recommendedName>
        <fullName evidence="4">GPI transamidase component PIG-T</fullName>
    </recommendedName>
</protein>
<dbReference type="GO" id="GO:0016255">
    <property type="term" value="P:attachment of GPI anchor to protein"/>
    <property type="evidence" value="ECO:0007669"/>
    <property type="project" value="InterPro"/>
</dbReference>
<dbReference type="Proteomes" id="UP000801492">
    <property type="component" value="Unassembled WGS sequence"/>
</dbReference>
<name>A0A8K0DHX2_IGNLU</name>
<dbReference type="InterPro" id="IPR007245">
    <property type="entry name" value="PIG-T"/>
</dbReference>
<dbReference type="PANTHER" id="PTHR12959">
    <property type="entry name" value="GPI TRANSAMIDASE COMPONENT PIG-T-RELATED"/>
    <property type="match status" value="1"/>
</dbReference>
<evidence type="ECO:0000313" key="2">
    <source>
        <dbReference type="EMBL" id="KAF2903558.1"/>
    </source>
</evidence>